<proteinExistence type="predicted"/>
<dbReference type="GeneID" id="25740723"/>
<gene>
    <name evidence="3" type="ORF">MNEG_7847</name>
</gene>
<organism evidence="3 4">
    <name type="scientific">Monoraphidium neglectum</name>
    <dbReference type="NCBI Taxonomy" id="145388"/>
    <lineage>
        <taxon>Eukaryota</taxon>
        <taxon>Viridiplantae</taxon>
        <taxon>Chlorophyta</taxon>
        <taxon>core chlorophytes</taxon>
        <taxon>Chlorophyceae</taxon>
        <taxon>CS clade</taxon>
        <taxon>Sphaeropleales</taxon>
        <taxon>Selenastraceae</taxon>
        <taxon>Monoraphidium</taxon>
    </lineage>
</organism>
<feature type="region of interest" description="Disordered" evidence="1">
    <location>
        <begin position="47"/>
        <end position="76"/>
    </location>
</feature>
<sequence length="76" mass="7860">MLLAMRMGVLSTAAAAAEFARRRAGPGEENDGGGIWGWVVGAGTAEGVRQHRRPRRPAEPGASAAAPGVWGLLNTH</sequence>
<dbReference type="RefSeq" id="XP_013899136.1">
    <property type="nucleotide sequence ID" value="XM_014043682.1"/>
</dbReference>
<reference evidence="3 4" key="1">
    <citation type="journal article" date="2013" name="BMC Genomics">
        <title>Reconstruction of the lipid metabolism for the microalga Monoraphidium neglectum from its genome sequence reveals characteristics suitable for biofuel production.</title>
        <authorList>
            <person name="Bogen C."/>
            <person name="Al-Dilaimi A."/>
            <person name="Albersmeier A."/>
            <person name="Wichmann J."/>
            <person name="Grundmann M."/>
            <person name="Rupp O."/>
            <person name="Lauersen K.J."/>
            <person name="Blifernez-Klassen O."/>
            <person name="Kalinowski J."/>
            <person name="Goesmann A."/>
            <person name="Mussgnug J.H."/>
            <person name="Kruse O."/>
        </authorList>
    </citation>
    <scope>NUCLEOTIDE SEQUENCE [LARGE SCALE GENOMIC DNA]</scope>
    <source>
        <strain evidence="3 4">SAG 48.87</strain>
    </source>
</reference>
<dbReference type="Proteomes" id="UP000054498">
    <property type="component" value="Unassembled WGS sequence"/>
</dbReference>
<dbReference type="KEGG" id="mng:MNEG_7847"/>
<keyword evidence="2" id="KW-0732">Signal</keyword>
<dbReference type="EMBL" id="KK101647">
    <property type="protein sequence ID" value="KIZ00117.1"/>
    <property type="molecule type" value="Genomic_DNA"/>
</dbReference>
<keyword evidence="4" id="KW-1185">Reference proteome</keyword>
<evidence type="ECO:0000313" key="3">
    <source>
        <dbReference type="EMBL" id="KIZ00117.1"/>
    </source>
</evidence>
<protein>
    <recommendedName>
        <fullName evidence="5">Secreted protein</fullName>
    </recommendedName>
</protein>
<evidence type="ECO:0000256" key="1">
    <source>
        <dbReference type="SAM" id="MobiDB-lite"/>
    </source>
</evidence>
<evidence type="ECO:0008006" key="5">
    <source>
        <dbReference type="Google" id="ProtNLM"/>
    </source>
</evidence>
<evidence type="ECO:0000256" key="2">
    <source>
        <dbReference type="SAM" id="SignalP"/>
    </source>
</evidence>
<accession>A0A0D2MHG3</accession>
<dbReference type="AlphaFoldDB" id="A0A0D2MHG3"/>
<feature type="signal peptide" evidence="2">
    <location>
        <begin position="1"/>
        <end position="16"/>
    </location>
</feature>
<feature type="chain" id="PRO_5002247241" description="Secreted protein" evidence="2">
    <location>
        <begin position="17"/>
        <end position="76"/>
    </location>
</feature>
<name>A0A0D2MHG3_9CHLO</name>
<evidence type="ECO:0000313" key="4">
    <source>
        <dbReference type="Proteomes" id="UP000054498"/>
    </source>
</evidence>
<feature type="non-terminal residue" evidence="3">
    <location>
        <position position="76"/>
    </location>
</feature>